<dbReference type="EMBL" id="QGDC01000005">
    <property type="protein sequence ID" value="RCH54830.1"/>
    <property type="molecule type" value="Genomic_DNA"/>
</dbReference>
<dbReference type="OrthoDB" id="108903at2"/>
<dbReference type="Pfam" id="PF00326">
    <property type="entry name" value="Peptidase_S9"/>
    <property type="match status" value="1"/>
</dbReference>
<evidence type="ECO:0000259" key="2">
    <source>
        <dbReference type="Pfam" id="PF00326"/>
    </source>
</evidence>
<evidence type="ECO:0000256" key="1">
    <source>
        <dbReference type="ARBA" id="ARBA00022801"/>
    </source>
</evidence>
<evidence type="ECO:0000313" key="3">
    <source>
        <dbReference type="EMBL" id="RCH54830.1"/>
    </source>
</evidence>
<protein>
    <submittedName>
        <fullName evidence="3">S9 family peptidase</fullName>
    </submittedName>
</protein>
<gene>
    <name evidence="3" type="ORF">DJ568_10135</name>
</gene>
<dbReference type="GO" id="GO:0006508">
    <property type="term" value="P:proteolysis"/>
    <property type="evidence" value="ECO:0007669"/>
    <property type="project" value="InterPro"/>
</dbReference>
<dbReference type="Gene3D" id="3.40.50.1820">
    <property type="entry name" value="alpha/beta hydrolase"/>
    <property type="match status" value="1"/>
</dbReference>
<proteinExistence type="predicted"/>
<dbReference type="SUPFAM" id="SSF53474">
    <property type="entry name" value="alpha/beta-Hydrolases"/>
    <property type="match status" value="1"/>
</dbReference>
<dbReference type="AlphaFoldDB" id="A0A367GNE2"/>
<dbReference type="InterPro" id="IPR029058">
    <property type="entry name" value="AB_hydrolase_fold"/>
</dbReference>
<dbReference type="InterPro" id="IPR001375">
    <property type="entry name" value="Peptidase_S9_cat"/>
</dbReference>
<reference evidence="3 4" key="1">
    <citation type="submission" date="2018-05" db="EMBL/GenBank/DDBJ databases">
        <title>Mucilaginibacter hurinus sp. nov., isolated from briquette warehouse soil.</title>
        <authorList>
            <person name="Choi L."/>
        </authorList>
    </citation>
    <scope>NUCLEOTIDE SEQUENCE [LARGE SCALE GENOMIC DNA]</scope>
    <source>
        <strain evidence="3 4">ZR32</strain>
    </source>
</reference>
<name>A0A367GNE2_9SPHI</name>
<dbReference type="PANTHER" id="PTHR42776:SF27">
    <property type="entry name" value="DIPEPTIDYL PEPTIDASE FAMILY MEMBER 6"/>
    <property type="match status" value="1"/>
</dbReference>
<dbReference type="Proteomes" id="UP000253209">
    <property type="component" value="Unassembled WGS sequence"/>
</dbReference>
<dbReference type="GO" id="GO:0004252">
    <property type="term" value="F:serine-type endopeptidase activity"/>
    <property type="evidence" value="ECO:0007669"/>
    <property type="project" value="TreeGrafter"/>
</dbReference>
<feature type="domain" description="Peptidase S9 prolyl oligopeptidase catalytic" evidence="2">
    <location>
        <begin position="411"/>
        <end position="622"/>
    </location>
</feature>
<dbReference type="PROSITE" id="PS51257">
    <property type="entry name" value="PROKAR_LIPOPROTEIN"/>
    <property type="match status" value="1"/>
</dbReference>
<organism evidence="3 4">
    <name type="scientific">Mucilaginibacter hurinus</name>
    <dbReference type="NCBI Taxonomy" id="2201324"/>
    <lineage>
        <taxon>Bacteria</taxon>
        <taxon>Pseudomonadati</taxon>
        <taxon>Bacteroidota</taxon>
        <taxon>Sphingobacteriia</taxon>
        <taxon>Sphingobacteriales</taxon>
        <taxon>Sphingobacteriaceae</taxon>
        <taxon>Mucilaginibacter</taxon>
    </lineage>
</organism>
<dbReference type="PANTHER" id="PTHR42776">
    <property type="entry name" value="SERINE PEPTIDASE S9 FAMILY MEMBER"/>
    <property type="match status" value="1"/>
</dbReference>
<accession>A0A367GNE2</accession>
<evidence type="ECO:0000313" key="4">
    <source>
        <dbReference type="Proteomes" id="UP000253209"/>
    </source>
</evidence>
<dbReference type="SUPFAM" id="SSF82171">
    <property type="entry name" value="DPP6 N-terminal domain-like"/>
    <property type="match status" value="1"/>
</dbReference>
<dbReference type="RefSeq" id="WP_114005156.1">
    <property type="nucleotide sequence ID" value="NZ_QGDC01000005.1"/>
</dbReference>
<comment type="caution">
    <text evidence="3">The sequence shown here is derived from an EMBL/GenBank/DDBJ whole genome shotgun (WGS) entry which is preliminary data.</text>
</comment>
<keyword evidence="1" id="KW-0378">Hydrolase</keyword>
<sequence length="626" mass="71286">MHRLRFFLYILIAASIFSCDEKVVKIPVVDFFKTPEKTFFRISPDGKYISYLKSYKSKQNLYIQSLESGKGFMATSFTDNPVTDYLWTLNNKIIFTQDIVASDSLKMFALNVKTLNTYPILAEHNVRYRLFNANKLQPDVLTISLNKRDEAIFDVYHLNINTGLLKPYIINPGDVVEWYTDVDGKIRLARASDGVNATIIFRPNEKAMFKPVITSNFKNSVRPIAFIGKSNNFYALSNLGRDKMALVEINAQTGKEKLIYKRDNADVAGIEYFRDKHRLDYASWEEATPRKHFFNDTLKNVFNTLLNHLRSNEIRVVDRDSTEKKFVILTYSDHNPGSYYLFDVGENKLSKLGDVNSSIKPADLSDMQPIAFKASDGLQINGYLTLPKGRGKTNLPLVVMPHGGPWTRNTWGYNAEVQFLANRGYAVLQVNFRGSTGYGKAFRNAGFKQVGGKIQQDITDGVNWMVSQKVANPQKIAIYGGGFGGFSALHGVSFHPELYKCAVVQHGLINFFTYIKDAPPFYKPYLKMIYEMVGNPETDAELFRAISPVFHADKIKVPLIIFQGGKDTHTNIAELNQFVLELRKKNVPVNYILKNDERTIFSNEANRIEMYTEIEKFLEANLMGKN</sequence>
<keyword evidence="4" id="KW-1185">Reference proteome</keyword>